<keyword evidence="2" id="KW-1185">Reference proteome</keyword>
<sequence length="67" mass="7600">MTELMNPEAEERAVPSFKQYFGLLKLPKNFAGLKKLASIRDKLGDKAGPIFNAYQKYLRKANINAQL</sequence>
<reference evidence="2" key="1">
    <citation type="submission" date="2017-03" db="EMBL/GenBank/DDBJ databases">
        <title>Phytopthora megakarya and P. palmivora, two closely related causual agents of cacao black pod achieved similar genome size and gene model numbers by different mechanisms.</title>
        <authorList>
            <person name="Ali S."/>
            <person name="Shao J."/>
            <person name="Larry D.J."/>
            <person name="Kronmiller B."/>
            <person name="Shen D."/>
            <person name="Strem M.D."/>
            <person name="Melnick R.L."/>
            <person name="Guiltinan M.J."/>
            <person name="Tyler B.M."/>
            <person name="Meinhardt L.W."/>
            <person name="Bailey B.A."/>
        </authorList>
    </citation>
    <scope>NUCLEOTIDE SEQUENCE [LARGE SCALE GENOMIC DNA]</scope>
    <source>
        <strain evidence="2">zdho120</strain>
    </source>
</reference>
<protein>
    <recommendedName>
        <fullName evidence="3">Avirulence (Avh) protein</fullName>
    </recommendedName>
</protein>
<comment type="caution">
    <text evidence="1">The sequence shown here is derived from an EMBL/GenBank/DDBJ whole genome shotgun (WGS) entry which is preliminary data.</text>
</comment>
<proteinExistence type="predicted"/>
<evidence type="ECO:0008006" key="3">
    <source>
        <dbReference type="Google" id="ProtNLM"/>
    </source>
</evidence>
<dbReference type="AlphaFoldDB" id="A0A225WZ17"/>
<dbReference type="EMBL" id="NBNE01000107">
    <property type="protein sequence ID" value="OWZ22803.1"/>
    <property type="molecule type" value="Genomic_DNA"/>
</dbReference>
<evidence type="ECO:0000313" key="2">
    <source>
        <dbReference type="Proteomes" id="UP000198211"/>
    </source>
</evidence>
<evidence type="ECO:0000313" key="1">
    <source>
        <dbReference type="EMBL" id="OWZ22803.1"/>
    </source>
</evidence>
<dbReference type="Proteomes" id="UP000198211">
    <property type="component" value="Unassembled WGS sequence"/>
</dbReference>
<gene>
    <name evidence="1" type="ORF">PHMEG_0002422</name>
</gene>
<accession>A0A225WZ17</accession>
<name>A0A225WZ17_9STRA</name>
<organism evidence="1 2">
    <name type="scientific">Phytophthora megakarya</name>
    <dbReference type="NCBI Taxonomy" id="4795"/>
    <lineage>
        <taxon>Eukaryota</taxon>
        <taxon>Sar</taxon>
        <taxon>Stramenopiles</taxon>
        <taxon>Oomycota</taxon>
        <taxon>Peronosporomycetes</taxon>
        <taxon>Peronosporales</taxon>
        <taxon>Peronosporaceae</taxon>
        <taxon>Phytophthora</taxon>
    </lineage>
</organism>